<evidence type="ECO:0000256" key="1">
    <source>
        <dbReference type="ARBA" id="ARBA00023239"/>
    </source>
</evidence>
<sequence precursor="true">MNLNPAFTPTWLASCAAAIALLAAAPMPASALTDAEAIAVQRTLTSDRSGQVRKGKASYYHHSFAGRKMADGGRMDPTSNNAASKTLPLGTVAKVTNLENGRSAIVKIRDRGPYADGRIVDLSPGTARELDMTEKGVVRVVVAPLIVPLPDGSIRLGAGLTEGGQATASAR</sequence>
<gene>
    <name evidence="3" type="primary">rlpA</name>
    <name evidence="6" type="ordered locus">Mpe_A3529</name>
</gene>
<feature type="chain" id="PRO_5009990612" description="Endolytic peptidoglycan transglycosylase RlpA" evidence="3">
    <location>
        <begin position="32"/>
        <end position="171"/>
    </location>
</feature>
<dbReference type="KEGG" id="mpt:Mpe_A3529"/>
<dbReference type="eggNOG" id="COG0797">
    <property type="taxonomic scope" value="Bacteria"/>
</dbReference>
<dbReference type="GO" id="GO:0071555">
    <property type="term" value="P:cell wall organization"/>
    <property type="evidence" value="ECO:0007669"/>
    <property type="project" value="UniProtKB-KW"/>
</dbReference>
<dbReference type="EMBL" id="CP000555">
    <property type="protein sequence ID" value="ABM96482.1"/>
    <property type="molecule type" value="Genomic_DNA"/>
</dbReference>
<reference evidence="6 7" key="1">
    <citation type="journal article" date="2007" name="J. Bacteriol.">
        <title>Whole-genome analysis of the methyl tert-butyl ether-degrading beta-proteobacterium Methylibium petroleiphilum PM1.</title>
        <authorList>
            <person name="Kane S.R."/>
            <person name="Chakicherla A.Y."/>
            <person name="Chain P.S.G."/>
            <person name="Schmidt R."/>
            <person name="Shin M.W."/>
            <person name="Legler T.C."/>
            <person name="Scow K.M."/>
            <person name="Larimer F.W."/>
            <person name="Lucas S.M."/>
            <person name="Richardson P.M."/>
            <person name="Hristova K.R."/>
        </authorList>
    </citation>
    <scope>NUCLEOTIDE SEQUENCE [LARGE SCALE GENOMIC DNA]</scope>
    <source>
        <strain evidence="7">ATCC BAA-1232 / LMG 22953 / PM1</strain>
    </source>
</reference>
<dbReference type="HAMAP" id="MF_02071">
    <property type="entry name" value="RlpA"/>
    <property type="match status" value="1"/>
</dbReference>
<dbReference type="InterPro" id="IPR009009">
    <property type="entry name" value="RlpA-like_DPBB"/>
</dbReference>
<evidence type="ECO:0000256" key="4">
    <source>
        <dbReference type="RuleBase" id="RU003495"/>
    </source>
</evidence>
<dbReference type="InterPro" id="IPR034718">
    <property type="entry name" value="RlpA"/>
</dbReference>
<dbReference type="Pfam" id="PF03330">
    <property type="entry name" value="DPBB_1"/>
    <property type="match status" value="1"/>
</dbReference>
<dbReference type="GO" id="GO:0000270">
    <property type="term" value="P:peptidoglycan metabolic process"/>
    <property type="evidence" value="ECO:0007669"/>
    <property type="project" value="UniProtKB-UniRule"/>
</dbReference>
<dbReference type="PANTHER" id="PTHR34183:SF8">
    <property type="entry name" value="ENDOLYTIC PEPTIDOGLYCAN TRANSGLYCOSYLASE RLPA-RELATED"/>
    <property type="match status" value="1"/>
</dbReference>
<dbReference type="STRING" id="420662.Mpe_A3529"/>
<dbReference type="SUPFAM" id="SSF50685">
    <property type="entry name" value="Barwin-like endoglucanases"/>
    <property type="match status" value="1"/>
</dbReference>
<evidence type="ECO:0000256" key="2">
    <source>
        <dbReference type="ARBA" id="ARBA00023316"/>
    </source>
</evidence>
<dbReference type="AlphaFoldDB" id="A2SLP3"/>
<dbReference type="NCBIfam" id="TIGR00413">
    <property type="entry name" value="rlpA"/>
    <property type="match status" value="1"/>
</dbReference>
<keyword evidence="6" id="KW-0449">Lipoprotein</keyword>
<keyword evidence="7" id="KW-1185">Reference proteome</keyword>
<dbReference type="PANTHER" id="PTHR34183">
    <property type="entry name" value="ENDOLYTIC PEPTIDOGLYCAN TRANSGLYCOSYLASE RLPA"/>
    <property type="match status" value="1"/>
</dbReference>
<keyword evidence="3" id="KW-0732">Signal</keyword>
<dbReference type="RefSeq" id="WP_011831102.1">
    <property type="nucleotide sequence ID" value="NC_008825.1"/>
</dbReference>
<evidence type="ECO:0000256" key="3">
    <source>
        <dbReference type="HAMAP-Rule" id="MF_02071"/>
    </source>
</evidence>
<proteinExistence type="inferred from homology"/>
<dbReference type="Proteomes" id="UP000000366">
    <property type="component" value="Chromosome"/>
</dbReference>
<feature type="domain" description="RlpA-like protein double-psi beta-barrel" evidence="5">
    <location>
        <begin position="54"/>
        <end position="141"/>
    </location>
</feature>
<dbReference type="InterPro" id="IPR012997">
    <property type="entry name" value="RplA"/>
</dbReference>
<evidence type="ECO:0000259" key="5">
    <source>
        <dbReference type="Pfam" id="PF03330"/>
    </source>
</evidence>
<evidence type="ECO:0000313" key="6">
    <source>
        <dbReference type="EMBL" id="ABM96482.1"/>
    </source>
</evidence>
<dbReference type="EC" id="4.2.2.-" evidence="3"/>
<feature type="signal peptide" evidence="3">
    <location>
        <begin position="1"/>
        <end position="31"/>
    </location>
</feature>
<protein>
    <recommendedName>
        <fullName evidence="3">Endolytic peptidoglycan transglycosylase RlpA</fullName>
        <ecNumber evidence="3">4.2.2.-</ecNumber>
    </recommendedName>
</protein>
<dbReference type="Gene3D" id="2.40.40.10">
    <property type="entry name" value="RlpA-like domain"/>
    <property type="match status" value="1"/>
</dbReference>
<comment type="similarity">
    <text evidence="3 4">Belongs to the RlpA family.</text>
</comment>
<comment type="function">
    <text evidence="3">Lytic transglycosylase with a strong preference for naked glycan strands that lack stem peptides.</text>
</comment>
<keyword evidence="2 3" id="KW-0961">Cell wall biogenesis/degradation</keyword>
<dbReference type="GO" id="GO:0008932">
    <property type="term" value="F:lytic endotransglycosylase activity"/>
    <property type="evidence" value="ECO:0007669"/>
    <property type="project" value="UniProtKB-UniRule"/>
</dbReference>
<dbReference type="HOGENOM" id="CLU_042923_7_0_4"/>
<accession>A2SLP3</accession>
<dbReference type="CDD" id="cd22268">
    <property type="entry name" value="DPBB_RlpA-like"/>
    <property type="match status" value="1"/>
</dbReference>
<organism evidence="6 7">
    <name type="scientific">Methylibium petroleiphilum (strain ATCC BAA-1232 / LMG 22953 / PM1)</name>
    <dbReference type="NCBI Taxonomy" id="420662"/>
    <lineage>
        <taxon>Bacteria</taxon>
        <taxon>Pseudomonadati</taxon>
        <taxon>Pseudomonadota</taxon>
        <taxon>Betaproteobacteria</taxon>
        <taxon>Burkholderiales</taxon>
        <taxon>Sphaerotilaceae</taxon>
        <taxon>Methylibium</taxon>
    </lineage>
</organism>
<dbReference type="InterPro" id="IPR036908">
    <property type="entry name" value="RlpA-like_sf"/>
</dbReference>
<evidence type="ECO:0000313" key="7">
    <source>
        <dbReference type="Proteomes" id="UP000000366"/>
    </source>
</evidence>
<keyword evidence="1 3" id="KW-0456">Lyase</keyword>
<name>A2SLP3_METPP</name>